<dbReference type="RefSeq" id="WP_377765395.1">
    <property type="nucleotide sequence ID" value="NZ_JBHULB010000006.1"/>
</dbReference>
<protein>
    <submittedName>
        <fullName evidence="2">DUF4920 domain-containing protein</fullName>
    </submittedName>
</protein>
<evidence type="ECO:0000313" key="2">
    <source>
        <dbReference type="EMBL" id="MFD2585866.1"/>
    </source>
</evidence>
<keyword evidence="3" id="KW-1185">Reference proteome</keyword>
<name>A0ABW5MSA5_9FLAO</name>
<dbReference type="EMBL" id="JBHULB010000006">
    <property type="protein sequence ID" value="MFD2585866.1"/>
    <property type="molecule type" value="Genomic_DNA"/>
</dbReference>
<gene>
    <name evidence="2" type="ORF">ACFSQJ_02920</name>
</gene>
<proteinExistence type="predicted"/>
<dbReference type="Pfam" id="PF16267">
    <property type="entry name" value="DUF4920"/>
    <property type="match status" value="1"/>
</dbReference>
<dbReference type="Proteomes" id="UP001597526">
    <property type="component" value="Unassembled WGS sequence"/>
</dbReference>
<accession>A0ABW5MSA5</accession>
<reference evidence="3" key="1">
    <citation type="journal article" date="2019" name="Int. J. Syst. Evol. Microbiol.">
        <title>The Global Catalogue of Microorganisms (GCM) 10K type strain sequencing project: providing services to taxonomists for standard genome sequencing and annotation.</title>
        <authorList>
            <consortium name="The Broad Institute Genomics Platform"/>
            <consortium name="The Broad Institute Genome Sequencing Center for Infectious Disease"/>
            <person name="Wu L."/>
            <person name="Ma J."/>
        </authorList>
    </citation>
    <scope>NUCLEOTIDE SEQUENCE [LARGE SCALE GENOMIC DNA]</scope>
    <source>
        <strain evidence="3">KCTC 52368</strain>
    </source>
</reference>
<feature type="chain" id="PRO_5046244280" evidence="1">
    <location>
        <begin position="23"/>
        <end position="160"/>
    </location>
</feature>
<feature type="signal peptide" evidence="1">
    <location>
        <begin position="1"/>
        <end position="22"/>
    </location>
</feature>
<dbReference type="InterPro" id="IPR032577">
    <property type="entry name" value="DUF4920"/>
</dbReference>
<sequence>MKRFNIFTIILMVCFMFAGAYAQDNASSKNYGAFGANFEEVEGAEDNSIVYQNIQAKDTITTQLIGSIKEVCQAKGCWMKVNLAGNKEVFVKFKDYGFFVPLDASGNKVVMNGKAFVEEVSVDEQRHYAEDKGATKDEIEKITKPKKTLRFEADGVLIKK</sequence>
<keyword evidence="1" id="KW-0732">Signal</keyword>
<evidence type="ECO:0000256" key="1">
    <source>
        <dbReference type="SAM" id="SignalP"/>
    </source>
</evidence>
<organism evidence="2 3">
    <name type="scientific">Croceitalea marina</name>
    <dbReference type="NCBI Taxonomy" id="1775166"/>
    <lineage>
        <taxon>Bacteria</taxon>
        <taxon>Pseudomonadati</taxon>
        <taxon>Bacteroidota</taxon>
        <taxon>Flavobacteriia</taxon>
        <taxon>Flavobacteriales</taxon>
        <taxon>Flavobacteriaceae</taxon>
        <taxon>Croceitalea</taxon>
    </lineage>
</organism>
<comment type="caution">
    <text evidence="2">The sequence shown here is derived from an EMBL/GenBank/DDBJ whole genome shotgun (WGS) entry which is preliminary data.</text>
</comment>
<evidence type="ECO:0000313" key="3">
    <source>
        <dbReference type="Proteomes" id="UP001597526"/>
    </source>
</evidence>